<sequence>MRRELSKQQQLTRLGIAFVIFVISSVYYYYRDKAQAENINAMFHDTVFGIPDVSTRLSYYSDTHELLSIKITATGLPEPAREYKPHLLAFICSQPSLKSILRAGKPIHFDMSAPDRAEGSHVNIRIDAARCHFSD</sequence>
<proteinExistence type="predicted"/>
<accession>A0ABV7K4Z2</accession>
<evidence type="ECO:0000313" key="2">
    <source>
        <dbReference type="EMBL" id="MFC3204392.1"/>
    </source>
</evidence>
<evidence type="ECO:0000256" key="1">
    <source>
        <dbReference type="SAM" id="Phobius"/>
    </source>
</evidence>
<protein>
    <submittedName>
        <fullName evidence="2">Uncharacterized protein</fullName>
    </submittedName>
</protein>
<comment type="caution">
    <text evidence="2">The sequence shown here is derived from an EMBL/GenBank/DDBJ whole genome shotgun (WGS) entry which is preliminary data.</text>
</comment>
<dbReference type="RefSeq" id="WP_123323384.1">
    <property type="nucleotide sequence ID" value="NZ_JBHRSX010000101.1"/>
</dbReference>
<keyword evidence="1" id="KW-1133">Transmembrane helix</keyword>
<name>A0ABV7K4Z2_9ALTE</name>
<gene>
    <name evidence="2" type="ORF">ACFOEW_21520</name>
</gene>
<feature type="transmembrane region" description="Helical" evidence="1">
    <location>
        <begin position="12"/>
        <end position="30"/>
    </location>
</feature>
<dbReference type="EMBL" id="JBHRSX010000101">
    <property type="protein sequence ID" value="MFC3204392.1"/>
    <property type="molecule type" value="Genomic_DNA"/>
</dbReference>
<keyword evidence="3" id="KW-1185">Reference proteome</keyword>
<keyword evidence="1" id="KW-0812">Transmembrane</keyword>
<dbReference type="Proteomes" id="UP001595477">
    <property type="component" value="Unassembled WGS sequence"/>
</dbReference>
<keyword evidence="1" id="KW-0472">Membrane</keyword>
<evidence type="ECO:0000313" key="3">
    <source>
        <dbReference type="Proteomes" id="UP001595477"/>
    </source>
</evidence>
<reference evidence="3" key="1">
    <citation type="journal article" date="2019" name="Int. J. Syst. Evol. Microbiol.">
        <title>The Global Catalogue of Microorganisms (GCM) 10K type strain sequencing project: providing services to taxonomists for standard genome sequencing and annotation.</title>
        <authorList>
            <consortium name="The Broad Institute Genomics Platform"/>
            <consortium name="The Broad Institute Genome Sequencing Center for Infectious Disease"/>
            <person name="Wu L."/>
            <person name="Ma J."/>
        </authorList>
    </citation>
    <scope>NUCLEOTIDE SEQUENCE [LARGE SCALE GENOMIC DNA]</scope>
    <source>
        <strain evidence="3">KCTC 52449</strain>
    </source>
</reference>
<organism evidence="2 3">
    <name type="scientific">Alteromonas oceani</name>
    <dbReference type="NCBI Taxonomy" id="2071609"/>
    <lineage>
        <taxon>Bacteria</taxon>
        <taxon>Pseudomonadati</taxon>
        <taxon>Pseudomonadota</taxon>
        <taxon>Gammaproteobacteria</taxon>
        <taxon>Alteromonadales</taxon>
        <taxon>Alteromonadaceae</taxon>
        <taxon>Alteromonas/Salinimonas group</taxon>
        <taxon>Alteromonas</taxon>
    </lineage>
</organism>